<dbReference type="InterPro" id="IPR001519">
    <property type="entry name" value="Ferritin"/>
</dbReference>
<keyword evidence="2 5" id="KW-0479">Metal-binding</keyword>
<dbReference type="Pfam" id="PF00210">
    <property type="entry name" value="Ferritin"/>
    <property type="match status" value="1"/>
</dbReference>
<sequence length="174" mass="19427">MVAARFAEQLNTQIGHELAAHNQYLSCAVYYDALTMPQMAAFFYGQALEERDHALMMVQYLLDTDADVLIPGVEAPVPAFDDVVAPVSLALAQEKRVTEQINALLRTAREEGDFASEQFMQWFIKEQVEEVATMSDLLAVVTRNRDDIEDIEEYVAREQGSENADPTAPRIAGV</sequence>
<dbReference type="InterPro" id="IPR009078">
    <property type="entry name" value="Ferritin-like_SF"/>
</dbReference>
<name>A0ABN2Y916_9ACTN</name>
<dbReference type="InterPro" id="IPR009040">
    <property type="entry name" value="Ferritin-like_diiron"/>
</dbReference>
<comment type="caution">
    <text evidence="7">The sequence shown here is derived from an EMBL/GenBank/DDBJ whole genome shotgun (WGS) entry which is preliminary data.</text>
</comment>
<keyword evidence="8" id="KW-1185">Reference proteome</keyword>
<accession>A0ABN2Y916</accession>
<evidence type="ECO:0000313" key="7">
    <source>
        <dbReference type="EMBL" id="GAA2123852.1"/>
    </source>
</evidence>
<evidence type="ECO:0000256" key="3">
    <source>
        <dbReference type="ARBA" id="ARBA00023002"/>
    </source>
</evidence>
<organism evidence="7 8">
    <name type="scientific">Nocardioides bigeumensis</name>
    <dbReference type="NCBI Taxonomy" id="433657"/>
    <lineage>
        <taxon>Bacteria</taxon>
        <taxon>Bacillati</taxon>
        <taxon>Actinomycetota</taxon>
        <taxon>Actinomycetes</taxon>
        <taxon>Propionibacteriales</taxon>
        <taxon>Nocardioidaceae</taxon>
        <taxon>Nocardioides</taxon>
    </lineage>
</organism>
<dbReference type="PANTHER" id="PTHR11431:SF127">
    <property type="entry name" value="BACTERIAL NON-HEME FERRITIN"/>
    <property type="match status" value="1"/>
</dbReference>
<evidence type="ECO:0000259" key="6">
    <source>
        <dbReference type="PROSITE" id="PS50905"/>
    </source>
</evidence>
<evidence type="ECO:0000256" key="5">
    <source>
        <dbReference type="RuleBase" id="RU361145"/>
    </source>
</evidence>
<evidence type="ECO:0000256" key="1">
    <source>
        <dbReference type="ARBA" id="ARBA00022434"/>
    </source>
</evidence>
<proteinExistence type="predicted"/>
<dbReference type="EMBL" id="BAAAQQ010000011">
    <property type="protein sequence ID" value="GAA2123852.1"/>
    <property type="molecule type" value="Genomic_DNA"/>
</dbReference>
<evidence type="ECO:0000256" key="4">
    <source>
        <dbReference type="ARBA" id="ARBA00023004"/>
    </source>
</evidence>
<evidence type="ECO:0000256" key="2">
    <source>
        <dbReference type="ARBA" id="ARBA00022723"/>
    </source>
</evidence>
<dbReference type="Proteomes" id="UP001500575">
    <property type="component" value="Unassembled WGS sequence"/>
</dbReference>
<dbReference type="SUPFAM" id="SSF47240">
    <property type="entry name" value="Ferritin-like"/>
    <property type="match status" value="1"/>
</dbReference>
<dbReference type="PANTHER" id="PTHR11431">
    <property type="entry name" value="FERRITIN"/>
    <property type="match status" value="1"/>
</dbReference>
<dbReference type="InterPro" id="IPR041719">
    <property type="entry name" value="Ferritin_prok"/>
</dbReference>
<evidence type="ECO:0000313" key="8">
    <source>
        <dbReference type="Proteomes" id="UP001500575"/>
    </source>
</evidence>
<dbReference type="CDD" id="cd01055">
    <property type="entry name" value="Nonheme_Ferritin"/>
    <property type="match status" value="1"/>
</dbReference>
<keyword evidence="4 5" id="KW-0408">Iron</keyword>
<dbReference type="Gene3D" id="1.20.1260.10">
    <property type="match status" value="1"/>
</dbReference>
<dbReference type="RefSeq" id="WP_344303561.1">
    <property type="nucleotide sequence ID" value="NZ_BAAAQQ010000011.1"/>
</dbReference>
<dbReference type="InterPro" id="IPR008331">
    <property type="entry name" value="Ferritin_DPS_dom"/>
</dbReference>
<reference evidence="7 8" key="1">
    <citation type="journal article" date="2019" name="Int. J. Syst. Evol. Microbiol.">
        <title>The Global Catalogue of Microorganisms (GCM) 10K type strain sequencing project: providing services to taxonomists for standard genome sequencing and annotation.</title>
        <authorList>
            <consortium name="The Broad Institute Genomics Platform"/>
            <consortium name="The Broad Institute Genome Sequencing Center for Infectious Disease"/>
            <person name="Wu L."/>
            <person name="Ma J."/>
        </authorList>
    </citation>
    <scope>NUCLEOTIDE SEQUENCE [LARGE SCALE GENOMIC DNA]</scope>
    <source>
        <strain evidence="7 8">JCM 16021</strain>
    </source>
</reference>
<keyword evidence="1 5" id="KW-0409">Iron storage</keyword>
<gene>
    <name evidence="7" type="ORF">GCM10009843_19970</name>
</gene>
<dbReference type="PROSITE" id="PS50905">
    <property type="entry name" value="FERRITIN_LIKE"/>
    <property type="match status" value="1"/>
</dbReference>
<protein>
    <recommendedName>
        <fullName evidence="5">Ferritin</fullName>
    </recommendedName>
</protein>
<dbReference type="InterPro" id="IPR012347">
    <property type="entry name" value="Ferritin-like"/>
</dbReference>
<feature type="domain" description="Ferritin-like diiron" evidence="6">
    <location>
        <begin position="1"/>
        <end position="145"/>
    </location>
</feature>
<keyword evidence="3" id="KW-0560">Oxidoreductase</keyword>